<reference evidence="2 3" key="1">
    <citation type="submission" date="2021-06" db="EMBL/GenBank/DDBJ databases">
        <title>New haloarchaea isolates fom saline soil.</title>
        <authorList>
            <person name="Duran-Viseras A."/>
            <person name="Sanchez-Porro C.S."/>
            <person name="Ventosa A."/>
        </authorList>
    </citation>
    <scope>NUCLEOTIDE SEQUENCE [LARGE SCALE GENOMIC DNA]</scope>
    <source>
        <strain evidence="2 3">JCM 183640</strain>
    </source>
</reference>
<dbReference type="Pfam" id="PF24018">
    <property type="entry name" value="DUF7331"/>
    <property type="match status" value="1"/>
</dbReference>
<evidence type="ECO:0000313" key="3">
    <source>
        <dbReference type="Proteomes" id="UP000766550"/>
    </source>
</evidence>
<dbReference type="InterPro" id="IPR055755">
    <property type="entry name" value="DUF7331"/>
</dbReference>
<evidence type="ECO:0000313" key="2">
    <source>
        <dbReference type="EMBL" id="MBV0924460.1"/>
    </source>
</evidence>
<dbReference type="EMBL" id="JAHQXF010000002">
    <property type="protein sequence ID" value="MBV0924460.1"/>
    <property type="molecule type" value="Genomic_DNA"/>
</dbReference>
<keyword evidence="3" id="KW-1185">Reference proteome</keyword>
<dbReference type="OrthoDB" id="227859at2157"/>
<organism evidence="2 3">
    <name type="scientific">Haloarcula limicola</name>
    <dbReference type="NCBI Taxonomy" id="1429915"/>
    <lineage>
        <taxon>Archaea</taxon>
        <taxon>Methanobacteriati</taxon>
        <taxon>Methanobacteriota</taxon>
        <taxon>Stenosarchaea group</taxon>
        <taxon>Halobacteria</taxon>
        <taxon>Halobacteriales</taxon>
        <taxon>Haloarculaceae</taxon>
        <taxon>Haloarcula</taxon>
    </lineage>
</organism>
<dbReference type="Proteomes" id="UP000766550">
    <property type="component" value="Unassembled WGS sequence"/>
</dbReference>
<accession>A0A8J8C8D2</accession>
<feature type="region of interest" description="Disordered" evidence="1">
    <location>
        <begin position="1"/>
        <end position="20"/>
    </location>
</feature>
<dbReference type="AlphaFoldDB" id="A0A8J8C8D2"/>
<protein>
    <submittedName>
        <fullName evidence="2">Uncharacterized protein</fullName>
    </submittedName>
</protein>
<sequence>MSTNTSETEDRYATTGPNTERFDRYQHVTTGEDSLIYDIEIEDAWIQSPVSVSLDEWQ</sequence>
<name>A0A8J8C8D2_9EURY</name>
<gene>
    <name evidence="2" type="ORF">KTS45_09640</name>
</gene>
<proteinExistence type="predicted"/>
<comment type="caution">
    <text evidence="2">The sequence shown here is derived from an EMBL/GenBank/DDBJ whole genome shotgun (WGS) entry which is preliminary data.</text>
</comment>
<dbReference type="RefSeq" id="WP_164509655.1">
    <property type="nucleotide sequence ID" value="NZ_JAHQXF010000002.1"/>
</dbReference>
<evidence type="ECO:0000256" key="1">
    <source>
        <dbReference type="SAM" id="MobiDB-lite"/>
    </source>
</evidence>